<name>A0A0L6UN33_9BASI</name>
<dbReference type="PANTHER" id="PTHR37984:SF5">
    <property type="entry name" value="PROTEIN NYNRIN-LIKE"/>
    <property type="match status" value="1"/>
</dbReference>
<sequence length="217" mass="25355">PRIDQPLLSRPSHCQKALGNRGLDSAMTIIFSMFENFLNVFKKNSLHAKLLKCKFHNLSFQCLGFIVSMDGISMDPTICQKLMDWPQTKIVRTLQLFLGFANIYHKFMKNYSKTIGVQIFEKGFYYSFYPGSFHCPHYFPVFFFEYSSPCGFQIKPLPYLLSLSEPFEVPTDHNYLKYCMSFKWFQMLFHVKKMFTPRGGKPSPKITLIIFKLSSPL</sequence>
<gene>
    <name evidence="1" type="ORF">VP01_4689g3</name>
</gene>
<feature type="non-terminal residue" evidence="1">
    <location>
        <position position="1"/>
    </location>
</feature>
<dbReference type="InterPro" id="IPR043128">
    <property type="entry name" value="Rev_trsase/Diguanyl_cyclase"/>
</dbReference>
<reference evidence="1 2" key="1">
    <citation type="submission" date="2015-08" db="EMBL/GenBank/DDBJ databases">
        <title>Next Generation Sequencing and Analysis of the Genome of Puccinia sorghi L Schw, the Causal Agent of Maize Common Rust.</title>
        <authorList>
            <person name="Rochi L."/>
            <person name="Burguener G."/>
            <person name="Darino M."/>
            <person name="Turjanski A."/>
            <person name="Kreff E."/>
            <person name="Dieguez M.J."/>
            <person name="Sacco F."/>
        </authorList>
    </citation>
    <scope>NUCLEOTIDE SEQUENCE [LARGE SCALE GENOMIC DNA]</scope>
    <source>
        <strain evidence="1 2">RO10H11247</strain>
    </source>
</reference>
<dbReference type="PANTHER" id="PTHR37984">
    <property type="entry name" value="PROTEIN CBG26694"/>
    <property type="match status" value="1"/>
</dbReference>
<dbReference type="SUPFAM" id="SSF56672">
    <property type="entry name" value="DNA/RNA polymerases"/>
    <property type="match status" value="1"/>
</dbReference>
<evidence type="ECO:0008006" key="3">
    <source>
        <dbReference type="Google" id="ProtNLM"/>
    </source>
</evidence>
<comment type="caution">
    <text evidence="1">The sequence shown here is derived from an EMBL/GenBank/DDBJ whole genome shotgun (WGS) entry which is preliminary data.</text>
</comment>
<dbReference type="InterPro" id="IPR050951">
    <property type="entry name" value="Retrovirus_Pol_polyprotein"/>
</dbReference>
<dbReference type="VEuPathDB" id="FungiDB:VP01_4689g3"/>
<dbReference type="OrthoDB" id="1750432at2759"/>
<protein>
    <recommendedName>
        <fullName evidence="3">Reverse transcriptase domain-containing protein</fullName>
    </recommendedName>
</protein>
<dbReference type="Proteomes" id="UP000037035">
    <property type="component" value="Unassembled WGS sequence"/>
</dbReference>
<keyword evidence="2" id="KW-1185">Reference proteome</keyword>
<dbReference type="AlphaFoldDB" id="A0A0L6UN33"/>
<dbReference type="InterPro" id="IPR043502">
    <property type="entry name" value="DNA/RNA_pol_sf"/>
</dbReference>
<dbReference type="Gene3D" id="3.30.70.270">
    <property type="match status" value="1"/>
</dbReference>
<organism evidence="1 2">
    <name type="scientific">Puccinia sorghi</name>
    <dbReference type="NCBI Taxonomy" id="27349"/>
    <lineage>
        <taxon>Eukaryota</taxon>
        <taxon>Fungi</taxon>
        <taxon>Dikarya</taxon>
        <taxon>Basidiomycota</taxon>
        <taxon>Pucciniomycotina</taxon>
        <taxon>Pucciniomycetes</taxon>
        <taxon>Pucciniales</taxon>
        <taxon>Pucciniaceae</taxon>
        <taxon>Puccinia</taxon>
    </lineage>
</organism>
<evidence type="ECO:0000313" key="1">
    <source>
        <dbReference type="EMBL" id="KNZ49938.1"/>
    </source>
</evidence>
<dbReference type="EMBL" id="LAVV01009822">
    <property type="protein sequence ID" value="KNZ49938.1"/>
    <property type="molecule type" value="Genomic_DNA"/>
</dbReference>
<evidence type="ECO:0000313" key="2">
    <source>
        <dbReference type="Proteomes" id="UP000037035"/>
    </source>
</evidence>
<proteinExistence type="predicted"/>
<accession>A0A0L6UN33</accession>